<dbReference type="Gene3D" id="1.25.40.10">
    <property type="entry name" value="Tetratricopeptide repeat domain"/>
    <property type="match status" value="1"/>
</dbReference>
<keyword evidence="2" id="KW-0067">ATP-binding</keyword>
<dbReference type="InterPro" id="IPR016032">
    <property type="entry name" value="Sig_transdc_resp-reg_C-effctor"/>
</dbReference>
<feature type="region of interest" description="Disordered" evidence="3">
    <location>
        <begin position="471"/>
        <end position="491"/>
    </location>
</feature>
<name>A0A7K1FNR7_9ACTN</name>
<dbReference type="GO" id="GO:0005524">
    <property type="term" value="F:ATP binding"/>
    <property type="evidence" value="ECO:0007669"/>
    <property type="project" value="UniProtKB-KW"/>
</dbReference>
<feature type="region of interest" description="Disordered" evidence="3">
    <location>
        <begin position="903"/>
        <end position="929"/>
    </location>
</feature>
<sequence>MDAPDRPLLGRASELRRIDEVLRTLLDGTAPTVVLVSGEPGIGKTRLLEVIRDQARDRGIAVVGARSSQYEQELPYACWIDALGPSAHALGSRATALRADLDLFLTDPVAGTAEGGGGPAGAEDRLRIQEAVRSLLSVRGRRRPCVVLLDDVQWADPASADLLAALLRRPPGGRVLFVVAARRTPLPENLAQEIAAAVGGSRGRRWDLAPLNVQESAALAGEGDERAARRLHRLSGGVPLLVEALTRGPAGPAGPPGPETVDDPVGTPAAVAALVDGELHRLPEDAVALLRGAAVAGDPFDIGPAAVAAGLDPGSDRTRVAIDVLVEADLIRPADAALTLRRFSSRHPLIRAAVYDGTGPGWRLAAHRRIADHALAAGLGDAVAAHHLALCAAPGDLQAVQVLRRAAAAALSTAPRTAVARLSSAAGLLGDGHPEKVPVLVELATAEAAAGRLEAARDRLITAADLHRVRHAPAATTGPTAPTAPTDTGPVDPVGVGIDLRCAELEYLLGRGAEAEARLQDTLRRLPDPSSPAALQVMLGLATGDFFRHNPARTRWAPRVVATARELDDRGALAAGLALVAFDLAFTGRPQEESGAAFDDALALVAVLPDAGLGGQHDTLVFLVFAAMYLERWQDLVELADRGVRVAGLSGRRPAIPVLELGRGFAETMLGRLDDALERLRRAVETTRLSGDGFRLSWTLMNLAFADLVAGDLVAARRHAEESRALMTALQDNVLSGYPAFVLAGVLQDEGHPAAAADLLLAECGGPEVMAIGGFWRCAALCELTAAEIGRGDLDAAAAAAAAASSVAAQVGPGLGPVWAHRAGALLHLARGDADRALAEARASEESAAAAGTPVEAARSRTVLGRVLAAAGRRAEADRAFASAADVLERCGAQVSAGQARAALSRPTVVRPGRSEDGGSPTGSHGGSLLQALTDRERQIAELVADRMTSREIGSTLFLSQRTVDNHLRRIFGKLGINSRSELGREVSLARREQAGRHAQRPVL</sequence>
<dbReference type="EMBL" id="WLYK01000007">
    <property type="protein sequence ID" value="MTD15786.1"/>
    <property type="molecule type" value="Genomic_DNA"/>
</dbReference>
<dbReference type="GO" id="GO:0006355">
    <property type="term" value="P:regulation of DNA-templated transcription"/>
    <property type="evidence" value="ECO:0007669"/>
    <property type="project" value="InterPro"/>
</dbReference>
<evidence type="ECO:0000256" key="1">
    <source>
        <dbReference type="ARBA" id="ARBA00022741"/>
    </source>
</evidence>
<comment type="caution">
    <text evidence="5">The sequence shown here is derived from an EMBL/GenBank/DDBJ whole genome shotgun (WGS) entry which is preliminary data.</text>
</comment>
<dbReference type="PANTHER" id="PTHR16305:SF35">
    <property type="entry name" value="TRANSCRIPTIONAL ACTIVATOR DOMAIN"/>
    <property type="match status" value="1"/>
</dbReference>
<accession>A0A7K1FNR7</accession>
<evidence type="ECO:0000256" key="3">
    <source>
        <dbReference type="SAM" id="MobiDB-lite"/>
    </source>
</evidence>
<dbReference type="Gene3D" id="3.40.50.300">
    <property type="entry name" value="P-loop containing nucleotide triphosphate hydrolases"/>
    <property type="match status" value="1"/>
</dbReference>
<dbReference type="SMART" id="SM00421">
    <property type="entry name" value="HTH_LUXR"/>
    <property type="match status" value="1"/>
</dbReference>
<dbReference type="PANTHER" id="PTHR16305">
    <property type="entry name" value="TESTICULAR SOLUBLE ADENYLYL CYCLASE"/>
    <property type="match status" value="1"/>
</dbReference>
<dbReference type="PROSITE" id="PS50043">
    <property type="entry name" value="HTH_LUXR_2"/>
    <property type="match status" value="1"/>
</dbReference>
<dbReference type="Gene3D" id="1.10.10.10">
    <property type="entry name" value="Winged helix-like DNA-binding domain superfamily/Winged helix DNA-binding domain"/>
    <property type="match status" value="1"/>
</dbReference>
<keyword evidence="6" id="KW-1185">Reference proteome</keyword>
<evidence type="ECO:0000313" key="5">
    <source>
        <dbReference type="EMBL" id="MTD15786.1"/>
    </source>
</evidence>
<keyword evidence="1" id="KW-0547">Nucleotide-binding</keyword>
<evidence type="ECO:0000313" key="6">
    <source>
        <dbReference type="Proteomes" id="UP000460221"/>
    </source>
</evidence>
<dbReference type="GO" id="GO:0003677">
    <property type="term" value="F:DNA binding"/>
    <property type="evidence" value="ECO:0007669"/>
    <property type="project" value="InterPro"/>
</dbReference>
<evidence type="ECO:0000256" key="2">
    <source>
        <dbReference type="ARBA" id="ARBA00022840"/>
    </source>
</evidence>
<reference evidence="5 6" key="1">
    <citation type="submission" date="2019-11" db="EMBL/GenBank/DDBJ databases">
        <authorList>
            <person name="Jiang L.-Q."/>
        </authorList>
    </citation>
    <scope>NUCLEOTIDE SEQUENCE [LARGE SCALE GENOMIC DNA]</scope>
    <source>
        <strain evidence="5 6">YIM 132087</strain>
    </source>
</reference>
<gene>
    <name evidence="5" type="ORF">GIS00_17770</name>
</gene>
<dbReference type="SUPFAM" id="SSF46894">
    <property type="entry name" value="C-terminal effector domain of the bipartite response regulators"/>
    <property type="match status" value="1"/>
</dbReference>
<dbReference type="SUPFAM" id="SSF48452">
    <property type="entry name" value="TPR-like"/>
    <property type="match status" value="1"/>
</dbReference>
<dbReference type="AlphaFoldDB" id="A0A7K1FNR7"/>
<dbReference type="InterPro" id="IPR027417">
    <property type="entry name" value="P-loop_NTPase"/>
</dbReference>
<proteinExistence type="predicted"/>
<dbReference type="GO" id="GO:0005737">
    <property type="term" value="C:cytoplasm"/>
    <property type="evidence" value="ECO:0007669"/>
    <property type="project" value="TreeGrafter"/>
</dbReference>
<organism evidence="5 6">
    <name type="scientific">Nakamurella alba</name>
    <dbReference type="NCBI Taxonomy" id="2665158"/>
    <lineage>
        <taxon>Bacteria</taxon>
        <taxon>Bacillati</taxon>
        <taxon>Actinomycetota</taxon>
        <taxon>Actinomycetes</taxon>
        <taxon>Nakamurellales</taxon>
        <taxon>Nakamurellaceae</taxon>
        <taxon>Nakamurella</taxon>
    </lineage>
</organism>
<dbReference type="Pfam" id="PF00196">
    <property type="entry name" value="GerE"/>
    <property type="match status" value="1"/>
</dbReference>
<dbReference type="SUPFAM" id="SSF52540">
    <property type="entry name" value="P-loop containing nucleoside triphosphate hydrolases"/>
    <property type="match status" value="1"/>
</dbReference>
<dbReference type="Pfam" id="PF13191">
    <property type="entry name" value="AAA_16"/>
    <property type="match status" value="1"/>
</dbReference>
<dbReference type="CDD" id="cd06170">
    <property type="entry name" value="LuxR_C_like"/>
    <property type="match status" value="1"/>
</dbReference>
<dbReference type="InterPro" id="IPR036388">
    <property type="entry name" value="WH-like_DNA-bd_sf"/>
</dbReference>
<dbReference type="Proteomes" id="UP000460221">
    <property type="component" value="Unassembled WGS sequence"/>
</dbReference>
<dbReference type="InterPro" id="IPR000792">
    <property type="entry name" value="Tscrpt_reg_LuxR_C"/>
</dbReference>
<dbReference type="InterPro" id="IPR041664">
    <property type="entry name" value="AAA_16"/>
</dbReference>
<feature type="domain" description="HTH luxR-type" evidence="4">
    <location>
        <begin position="926"/>
        <end position="991"/>
    </location>
</feature>
<dbReference type="InterPro" id="IPR011990">
    <property type="entry name" value="TPR-like_helical_dom_sf"/>
</dbReference>
<dbReference type="RefSeq" id="WP_154769803.1">
    <property type="nucleotide sequence ID" value="NZ_WLYK01000007.1"/>
</dbReference>
<feature type="compositionally biased region" description="Low complexity" evidence="3">
    <location>
        <begin position="472"/>
        <end position="491"/>
    </location>
</feature>
<dbReference type="PRINTS" id="PR00038">
    <property type="entry name" value="HTHLUXR"/>
</dbReference>
<evidence type="ECO:0000259" key="4">
    <source>
        <dbReference type="PROSITE" id="PS50043"/>
    </source>
</evidence>
<dbReference type="GO" id="GO:0004016">
    <property type="term" value="F:adenylate cyclase activity"/>
    <property type="evidence" value="ECO:0007669"/>
    <property type="project" value="TreeGrafter"/>
</dbReference>
<protein>
    <submittedName>
        <fullName evidence="5">AAA family ATPase</fullName>
    </submittedName>
</protein>